<gene>
    <name evidence="1" type="ORF">HELGO_WM37746</name>
</gene>
<dbReference type="PANTHER" id="PTHR16128:SF5">
    <property type="entry name" value="FAD_NAD(P)-BINDING OXIDOREDUCTASE FAMILY PROTEIN"/>
    <property type="match status" value="1"/>
</dbReference>
<dbReference type="PANTHER" id="PTHR16128">
    <property type="entry name" value="FAD/NAD(P)-BINDING OXIDOREDUCTASE FAMILY PROTEIN"/>
    <property type="match status" value="1"/>
</dbReference>
<name>A0A6S6STZ5_9BACT</name>
<dbReference type="Gene3D" id="3.50.50.60">
    <property type="entry name" value="FAD/NAD(P)-binding domain"/>
    <property type="match status" value="1"/>
</dbReference>
<dbReference type="Gene3D" id="3.90.660.10">
    <property type="match status" value="1"/>
</dbReference>
<organism evidence="1">
    <name type="scientific">uncultured Sulfurovum sp</name>
    <dbReference type="NCBI Taxonomy" id="269237"/>
    <lineage>
        <taxon>Bacteria</taxon>
        <taxon>Pseudomonadati</taxon>
        <taxon>Campylobacterota</taxon>
        <taxon>Epsilonproteobacteria</taxon>
        <taxon>Campylobacterales</taxon>
        <taxon>Sulfurovaceae</taxon>
        <taxon>Sulfurovum</taxon>
        <taxon>environmental samples</taxon>
    </lineage>
</organism>
<accession>A0A6S6STZ5</accession>
<dbReference type="EMBL" id="CACVAR010000154">
    <property type="protein sequence ID" value="CAA6806765.1"/>
    <property type="molecule type" value="Genomic_DNA"/>
</dbReference>
<protein>
    <submittedName>
        <fullName evidence="1">NAD/FAD-dependent oxidoreductase</fullName>
    </submittedName>
</protein>
<dbReference type="InterPro" id="IPR036188">
    <property type="entry name" value="FAD/NAD-bd_sf"/>
</dbReference>
<evidence type="ECO:0000313" key="1">
    <source>
        <dbReference type="EMBL" id="CAA6806765.1"/>
    </source>
</evidence>
<sequence length="310" mass="35902">MNIAIIGAGFSGSYLAHKLHAKGHDVSLFEKSRGVGGRMATRYMENTQVNHGCNTIQTTVKEFQSFCDSMVEKNLLEKKEQNAYTATSINGMLKYLTKDIHLERNTLITSINYDNQQYTLKDNNNYAYKGFDFLILTIPSAQILNLDFEIDKNLADKLAQVHYDSVATLVLTGKNIAELDKIQLSKMKHLKKLYAPKDNTYVIQMDRDFSKKYRHLNKNSITPYIVQEIQRVVPNFKLYNYEYFSHLWKYGLTSKTLDLPYVYKQQENYAICGDWLMGDSVEDAFMSVENFMTLESDFLESNFMHLKELV</sequence>
<dbReference type="AlphaFoldDB" id="A0A6S6STZ5"/>
<dbReference type="Pfam" id="PF13450">
    <property type="entry name" value="NAD_binding_8"/>
    <property type="match status" value="1"/>
</dbReference>
<dbReference type="SUPFAM" id="SSF51905">
    <property type="entry name" value="FAD/NAD(P)-binding domain"/>
    <property type="match status" value="1"/>
</dbReference>
<proteinExistence type="predicted"/>
<reference evidence="1" key="1">
    <citation type="submission" date="2020-01" db="EMBL/GenBank/DDBJ databases">
        <authorList>
            <person name="Meier V. D."/>
            <person name="Meier V D."/>
        </authorList>
    </citation>
    <scope>NUCLEOTIDE SEQUENCE</scope>
    <source>
        <strain evidence="1">HLG_WM_MAG_03</strain>
    </source>
</reference>